<proteinExistence type="predicted"/>
<dbReference type="GO" id="GO:0016779">
    <property type="term" value="F:nucleotidyltransferase activity"/>
    <property type="evidence" value="ECO:0007669"/>
    <property type="project" value="UniProtKB-ARBA"/>
</dbReference>
<dbReference type="CDD" id="cd04182">
    <property type="entry name" value="GT_2_like_f"/>
    <property type="match status" value="1"/>
</dbReference>
<name>A0AAW7X6I8_9GAMM</name>
<evidence type="ECO:0000313" key="3">
    <source>
        <dbReference type="EMBL" id="MDO6422498.1"/>
    </source>
</evidence>
<protein>
    <submittedName>
        <fullName evidence="3">Nucleotidyltransferase family protein</fullName>
    </submittedName>
</protein>
<dbReference type="Gene3D" id="3.90.550.10">
    <property type="entry name" value="Spore Coat Polysaccharide Biosynthesis Protein SpsA, Chain A"/>
    <property type="match status" value="1"/>
</dbReference>
<sequence>MELDPVTNTQLEFNIAILAAGAASRFGACKLLAPLNGKPVLNYSLDAASQTEAHEVFIITGGWHQEIEKHLELRNAEKEHFLYCQNWQEGMGASIQLAANINKDKSTALLIMLADQPLISAEQLNLLITRWRDQPEQICCAQFNHTLGAPAIFPISAQHKLLTLPNNQGAKRLLTNQIVNTVSIPEAAWDIDTPTNLAQAHTLLAANTKTDTN</sequence>
<evidence type="ECO:0000313" key="4">
    <source>
        <dbReference type="Proteomes" id="UP001169760"/>
    </source>
</evidence>
<dbReference type="Pfam" id="PF12804">
    <property type="entry name" value="NTP_transf_3"/>
    <property type="match status" value="1"/>
</dbReference>
<gene>
    <name evidence="3" type="ORF">Q4521_08440</name>
</gene>
<dbReference type="AlphaFoldDB" id="A0AAW7X6I8"/>
<organism evidence="3 4">
    <name type="scientific">Saccharophagus degradans</name>
    <dbReference type="NCBI Taxonomy" id="86304"/>
    <lineage>
        <taxon>Bacteria</taxon>
        <taxon>Pseudomonadati</taxon>
        <taxon>Pseudomonadota</taxon>
        <taxon>Gammaproteobacteria</taxon>
        <taxon>Cellvibrionales</taxon>
        <taxon>Cellvibrionaceae</taxon>
        <taxon>Saccharophagus</taxon>
    </lineage>
</organism>
<feature type="domain" description="MobA-like NTP transferase" evidence="2">
    <location>
        <begin position="16"/>
        <end position="177"/>
    </location>
</feature>
<dbReference type="Proteomes" id="UP001169760">
    <property type="component" value="Unassembled WGS sequence"/>
</dbReference>
<evidence type="ECO:0000256" key="1">
    <source>
        <dbReference type="ARBA" id="ARBA00022842"/>
    </source>
</evidence>
<dbReference type="PANTHER" id="PTHR43777">
    <property type="entry name" value="MOLYBDENUM COFACTOR CYTIDYLYLTRANSFERASE"/>
    <property type="match status" value="1"/>
</dbReference>
<dbReference type="InterPro" id="IPR025877">
    <property type="entry name" value="MobA-like_NTP_Trfase"/>
</dbReference>
<accession>A0AAW7X6I8</accession>
<dbReference type="InterPro" id="IPR029044">
    <property type="entry name" value="Nucleotide-diphossugar_trans"/>
</dbReference>
<keyword evidence="1" id="KW-0460">Magnesium</keyword>
<dbReference type="RefSeq" id="WP_303492487.1">
    <property type="nucleotide sequence ID" value="NZ_JAUOPB010000005.1"/>
</dbReference>
<dbReference type="SUPFAM" id="SSF53448">
    <property type="entry name" value="Nucleotide-diphospho-sugar transferases"/>
    <property type="match status" value="1"/>
</dbReference>
<dbReference type="EMBL" id="JAUOPB010000005">
    <property type="protein sequence ID" value="MDO6422498.1"/>
    <property type="molecule type" value="Genomic_DNA"/>
</dbReference>
<reference evidence="3" key="1">
    <citation type="submission" date="2023-07" db="EMBL/GenBank/DDBJ databases">
        <title>Genome content predicts the carbon catabolic preferences of heterotrophic bacteria.</title>
        <authorList>
            <person name="Gralka M."/>
        </authorList>
    </citation>
    <scope>NUCLEOTIDE SEQUENCE</scope>
    <source>
        <strain evidence="3">I3M17_2</strain>
    </source>
</reference>
<dbReference type="PANTHER" id="PTHR43777:SF1">
    <property type="entry name" value="MOLYBDENUM COFACTOR CYTIDYLYLTRANSFERASE"/>
    <property type="match status" value="1"/>
</dbReference>
<evidence type="ECO:0000259" key="2">
    <source>
        <dbReference type="Pfam" id="PF12804"/>
    </source>
</evidence>
<comment type="caution">
    <text evidence="3">The sequence shown here is derived from an EMBL/GenBank/DDBJ whole genome shotgun (WGS) entry which is preliminary data.</text>
</comment>